<comment type="caution">
    <text evidence="1">The sequence shown here is derived from an EMBL/GenBank/DDBJ whole genome shotgun (WGS) entry which is preliminary data.</text>
</comment>
<keyword evidence="2" id="KW-1185">Reference proteome</keyword>
<dbReference type="EMBL" id="BPLR01009547">
    <property type="protein sequence ID" value="GIY32802.1"/>
    <property type="molecule type" value="Genomic_DNA"/>
</dbReference>
<evidence type="ECO:0000313" key="2">
    <source>
        <dbReference type="Proteomes" id="UP001054945"/>
    </source>
</evidence>
<dbReference type="AlphaFoldDB" id="A0AAV4SJN5"/>
<organism evidence="1 2">
    <name type="scientific">Caerostris extrusa</name>
    <name type="common">Bark spider</name>
    <name type="synonym">Caerostris bankana</name>
    <dbReference type="NCBI Taxonomy" id="172846"/>
    <lineage>
        <taxon>Eukaryota</taxon>
        <taxon>Metazoa</taxon>
        <taxon>Ecdysozoa</taxon>
        <taxon>Arthropoda</taxon>
        <taxon>Chelicerata</taxon>
        <taxon>Arachnida</taxon>
        <taxon>Araneae</taxon>
        <taxon>Araneomorphae</taxon>
        <taxon>Entelegynae</taxon>
        <taxon>Araneoidea</taxon>
        <taxon>Araneidae</taxon>
        <taxon>Caerostris</taxon>
    </lineage>
</organism>
<protein>
    <submittedName>
        <fullName evidence="1">Uncharacterized protein</fullName>
    </submittedName>
</protein>
<dbReference type="Proteomes" id="UP001054945">
    <property type="component" value="Unassembled WGS sequence"/>
</dbReference>
<sequence>MDEVMWVKIVKIRLQKLRMSSFTHEGVSTCTISTFGRSRVLTELSCKRINISVYNWCEVLVVDLLSSHCYPNISHAECTSVSCRTFPRFAASFICCLQRNNWFMEDGTLTHFSHAVLTYLYVKHTAR</sequence>
<accession>A0AAV4SJN5</accession>
<evidence type="ECO:0000313" key="1">
    <source>
        <dbReference type="EMBL" id="GIY32802.1"/>
    </source>
</evidence>
<gene>
    <name evidence="1" type="ORF">CEXT_811311</name>
</gene>
<reference evidence="1 2" key="1">
    <citation type="submission" date="2021-06" db="EMBL/GenBank/DDBJ databases">
        <title>Caerostris extrusa draft genome.</title>
        <authorList>
            <person name="Kono N."/>
            <person name="Arakawa K."/>
        </authorList>
    </citation>
    <scope>NUCLEOTIDE SEQUENCE [LARGE SCALE GENOMIC DNA]</scope>
</reference>
<proteinExistence type="predicted"/>
<name>A0AAV4SJN5_CAEEX</name>